<dbReference type="GO" id="GO:0010073">
    <property type="term" value="P:meristem maintenance"/>
    <property type="evidence" value="ECO:0007669"/>
    <property type="project" value="InterPro"/>
</dbReference>
<protein>
    <recommendedName>
        <fullName evidence="1">Aminotransferase-like plant mobile domain-containing protein</fullName>
    </recommendedName>
</protein>
<proteinExistence type="predicted"/>
<evidence type="ECO:0000259" key="1">
    <source>
        <dbReference type="Pfam" id="PF10536"/>
    </source>
</evidence>
<dbReference type="Gramene" id="rna7621">
    <property type="protein sequence ID" value="RHN71959.1"/>
    <property type="gene ID" value="gene7621"/>
</dbReference>
<dbReference type="InterPro" id="IPR019557">
    <property type="entry name" value="AminoTfrase-like_pln_mobile"/>
</dbReference>
<name>A0A396J1S2_MEDTR</name>
<dbReference type="InterPro" id="IPR044824">
    <property type="entry name" value="MAIN-like"/>
</dbReference>
<evidence type="ECO:0000313" key="3">
    <source>
        <dbReference type="Proteomes" id="UP000265566"/>
    </source>
</evidence>
<dbReference type="PANTHER" id="PTHR46033:SF1">
    <property type="entry name" value="PROTEIN MAIN-LIKE 2"/>
    <property type="match status" value="1"/>
</dbReference>
<dbReference type="PANTHER" id="PTHR46033">
    <property type="entry name" value="PROTEIN MAIN-LIKE 2"/>
    <property type="match status" value="1"/>
</dbReference>
<accession>A0A396J1S2</accession>
<reference evidence="3" key="1">
    <citation type="journal article" date="2018" name="Nat. Plants">
        <title>Whole-genome landscape of Medicago truncatula symbiotic genes.</title>
        <authorList>
            <person name="Pecrix Y."/>
            <person name="Staton S.E."/>
            <person name="Sallet E."/>
            <person name="Lelandais-Briere C."/>
            <person name="Moreau S."/>
            <person name="Carrere S."/>
            <person name="Blein T."/>
            <person name="Jardinaud M.F."/>
            <person name="Latrasse D."/>
            <person name="Zouine M."/>
            <person name="Zahm M."/>
            <person name="Kreplak J."/>
            <person name="Mayjonade B."/>
            <person name="Satge C."/>
            <person name="Perez M."/>
            <person name="Cauet S."/>
            <person name="Marande W."/>
            <person name="Chantry-Darmon C."/>
            <person name="Lopez-Roques C."/>
            <person name="Bouchez O."/>
            <person name="Berard A."/>
            <person name="Debelle F."/>
            <person name="Munos S."/>
            <person name="Bendahmane A."/>
            <person name="Berges H."/>
            <person name="Niebel A."/>
            <person name="Buitink J."/>
            <person name="Frugier F."/>
            <person name="Benhamed M."/>
            <person name="Crespi M."/>
            <person name="Gouzy J."/>
            <person name="Gamas P."/>
        </authorList>
    </citation>
    <scope>NUCLEOTIDE SEQUENCE [LARGE SCALE GENOMIC DNA]</scope>
    <source>
        <strain evidence="3">cv. Jemalong A17</strain>
    </source>
</reference>
<dbReference type="EMBL" id="PSQE01000002">
    <property type="protein sequence ID" value="RHN71959.1"/>
    <property type="molecule type" value="Genomic_DNA"/>
</dbReference>
<dbReference type="Proteomes" id="UP000265566">
    <property type="component" value="Chromosome 2"/>
</dbReference>
<gene>
    <name evidence="2" type="ORF">MtrunA17_Chr2g0282481</name>
</gene>
<feature type="domain" description="Aminotransferase-like plant mobile" evidence="1">
    <location>
        <begin position="75"/>
        <end position="149"/>
    </location>
</feature>
<organism evidence="2 3">
    <name type="scientific">Medicago truncatula</name>
    <name type="common">Barrel medic</name>
    <name type="synonym">Medicago tribuloides</name>
    <dbReference type="NCBI Taxonomy" id="3880"/>
    <lineage>
        <taxon>Eukaryota</taxon>
        <taxon>Viridiplantae</taxon>
        <taxon>Streptophyta</taxon>
        <taxon>Embryophyta</taxon>
        <taxon>Tracheophyta</taxon>
        <taxon>Spermatophyta</taxon>
        <taxon>Magnoliopsida</taxon>
        <taxon>eudicotyledons</taxon>
        <taxon>Gunneridae</taxon>
        <taxon>Pentapetalae</taxon>
        <taxon>rosids</taxon>
        <taxon>fabids</taxon>
        <taxon>Fabales</taxon>
        <taxon>Fabaceae</taxon>
        <taxon>Papilionoideae</taxon>
        <taxon>50 kb inversion clade</taxon>
        <taxon>NPAAA clade</taxon>
        <taxon>Hologalegina</taxon>
        <taxon>IRL clade</taxon>
        <taxon>Trifolieae</taxon>
        <taxon>Medicago</taxon>
    </lineage>
</organism>
<dbReference type="Pfam" id="PF10536">
    <property type="entry name" value="PMD"/>
    <property type="match status" value="1"/>
</dbReference>
<dbReference type="AlphaFoldDB" id="A0A396J1S2"/>
<evidence type="ECO:0000313" key="2">
    <source>
        <dbReference type="EMBL" id="RHN71959.1"/>
    </source>
</evidence>
<comment type="caution">
    <text evidence="2">The sequence shown here is derived from an EMBL/GenBank/DDBJ whole genome shotgun (WGS) entry which is preliminary data.</text>
</comment>
<sequence length="200" mass="22605">MLAHGKKMPKHEGAALLMTYLGVAQHEAEKICNQEYGGYISYPRLRDFYTSYLGRANVLAGTEDPEELERVRTYCVRCYLLYLVGCLLFGDRSNKRIELIYLTTMADGYAGMRNYSWGAMTLAYLYGELADACRPGHRALGGSVTLLTVRKLKFYIYEGADRADFDQEESPEAEEEAPSSGSGPVVLFSFFRTYFLVLVF</sequence>